<dbReference type="EMBL" id="CAQQ02061088">
    <property type="status" value="NOT_ANNOTATED_CDS"/>
    <property type="molecule type" value="Genomic_DNA"/>
</dbReference>
<dbReference type="GO" id="GO:0000462">
    <property type="term" value="P:maturation of SSU-rRNA from tricistronic rRNA transcript (SSU-rRNA, 5.8S rRNA, LSU-rRNA)"/>
    <property type="evidence" value="ECO:0007669"/>
    <property type="project" value="TreeGrafter"/>
</dbReference>
<dbReference type="EMBL" id="CAQQ02061089">
    <property type="status" value="NOT_ANNOTATED_CDS"/>
    <property type="molecule type" value="Genomic_DNA"/>
</dbReference>
<dbReference type="STRING" id="36166.T1GA53"/>
<dbReference type="GO" id="GO:0032040">
    <property type="term" value="C:small-subunit processome"/>
    <property type="evidence" value="ECO:0007669"/>
    <property type="project" value="TreeGrafter"/>
</dbReference>
<keyword evidence="1" id="KW-0687">Ribonucleoprotein</keyword>
<dbReference type="GO" id="GO:0045943">
    <property type="term" value="P:positive regulation of transcription by RNA polymerase I"/>
    <property type="evidence" value="ECO:0007669"/>
    <property type="project" value="TreeGrafter"/>
</dbReference>
<organism evidence="4 5">
    <name type="scientific">Megaselia scalaris</name>
    <name type="common">Humpbacked fly</name>
    <name type="synonym">Phora scalaris</name>
    <dbReference type="NCBI Taxonomy" id="36166"/>
    <lineage>
        <taxon>Eukaryota</taxon>
        <taxon>Metazoa</taxon>
        <taxon>Ecdysozoa</taxon>
        <taxon>Arthropoda</taxon>
        <taxon>Hexapoda</taxon>
        <taxon>Insecta</taxon>
        <taxon>Pterygota</taxon>
        <taxon>Neoptera</taxon>
        <taxon>Endopterygota</taxon>
        <taxon>Diptera</taxon>
        <taxon>Brachycera</taxon>
        <taxon>Muscomorpha</taxon>
        <taxon>Platypezoidea</taxon>
        <taxon>Phoridae</taxon>
        <taxon>Megaseliini</taxon>
        <taxon>Megaselia</taxon>
    </lineage>
</organism>
<dbReference type="Pfam" id="PF23243">
    <property type="entry name" value="HEAT_HEATR1"/>
    <property type="match status" value="1"/>
</dbReference>
<dbReference type="PANTHER" id="PTHR13457">
    <property type="entry name" value="BAP28"/>
    <property type="match status" value="1"/>
</dbReference>
<keyword evidence="1" id="KW-0698">rRNA processing</keyword>
<evidence type="ECO:0000313" key="4">
    <source>
        <dbReference type="EnsemblMetazoa" id="MESCA000098-PA"/>
    </source>
</evidence>
<feature type="domain" description="Utp10/HEAT1 HEAT-repeats" evidence="3">
    <location>
        <begin position="1164"/>
        <end position="1378"/>
    </location>
</feature>
<comment type="subcellular location">
    <subcellularLocation>
        <location evidence="1">Nucleus</location>
        <location evidence="1">Nucleolus</location>
    </subcellularLocation>
</comment>
<dbReference type="GO" id="GO:0030515">
    <property type="term" value="F:snoRNA binding"/>
    <property type="evidence" value="ECO:0007669"/>
    <property type="project" value="TreeGrafter"/>
</dbReference>
<evidence type="ECO:0000313" key="5">
    <source>
        <dbReference type="Proteomes" id="UP000015102"/>
    </source>
</evidence>
<comment type="similarity">
    <text evidence="1">Belongs to the HEATR1/UTP10 family.</text>
</comment>
<name>T1GA53_MEGSC</name>
<dbReference type="EnsemblMetazoa" id="MESCA000098-RA">
    <property type="protein sequence ID" value="MESCA000098-PA"/>
    <property type="gene ID" value="MESCA000098"/>
</dbReference>
<protein>
    <recommendedName>
        <fullName evidence="1">HEAT repeat-containing protein 1</fullName>
    </recommendedName>
</protein>
<proteinExistence type="inferred from homology"/>
<evidence type="ECO:0000256" key="1">
    <source>
        <dbReference type="RuleBase" id="RU367065"/>
    </source>
</evidence>
<keyword evidence="5" id="KW-1185">Reference proteome</keyword>
<keyword evidence="1" id="KW-0690">Ribosome biogenesis</keyword>
<dbReference type="GO" id="GO:0034455">
    <property type="term" value="C:t-UTP complex"/>
    <property type="evidence" value="ECO:0007669"/>
    <property type="project" value="TreeGrafter"/>
</dbReference>
<feature type="domain" description="U3 small nucleolar RNA-associated protein 10 N-terminal" evidence="2">
    <location>
        <begin position="220"/>
        <end position="338"/>
    </location>
</feature>
<keyword evidence="1" id="KW-0539">Nucleus</keyword>
<dbReference type="InterPro" id="IPR040191">
    <property type="entry name" value="UTP10"/>
</dbReference>
<dbReference type="SUPFAM" id="SSF48371">
    <property type="entry name" value="ARM repeat"/>
    <property type="match status" value="1"/>
</dbReference>
<dbReference type="EMBL" id="CAQQ02061090">
    <property type="status" value="NOT_ANNOTATED_CDS"/>
    <property type="molecule type" value="Genomic_DNA"/>
</dbReference>
<dbReference type="InterPro" id="IPR056473">
    <property type="entry name" value="HEAT_Utp10/HEAT1"/>
</dbReference>
<reference evidence="4" key="2">
    <citation type="submission" date="2015-06" db="UniProtKB">
        <authorList>
            <consortium name="EnsemblMetazoa"/>
        </authorList>
    </citation>
    <scope>IDENTIFICATION</scope>
</reference>
<dbReference type="HOGENOM" id="CLU_001128_3_0_1"/>
<dbReference type="PANTHER" id="PTHR13457:SF1">
    <property type="entry name" value="HEAT REPEAT-CONTAINING PROTEIN 1"/>
    <property type="match status" value="1"/>
</dbReference>
<dbReference type="Pfam" id="PF12397">
    <property type="entry name" value="U3snoRNP10"/>
    <property type="match status" value="1"/>
</dbReference>
<dbReference type="OMA" id="CATQIDS"/>
<comment type="function">
    <text evidence="1">Involved in nucleolar processing of pre-18S ribosomal RNA.</text>
</comment>
<dbReference type="InterPro" id="IPR016024">
    <property type="entry name" value="ARM-type_fold"/>
</dbReference>
<dbReference type="GO" id="GO:0030686">
    <property type="term" value="C:90S preribosome"/>
    <property type="evidence" value="ECO:0007669"/>
    <property type="project" value="TreeGrafter"/>
</dbReference>
<evidence type="ECO:0000259" key="2">
    <source>
        <dbReference type="Pfam" id="PF12397"/>
    </source>
</evidence>
<dbReference type="InterPro" id="IPR022125">
    <property type="entry name" value="U3snoRNP10_N"/>
</dbReference>
<sequence>MSTSLAEQLRRLAAPQTSILRDSKKRPSILFDAKEAATKDRQTIYDLAITGLHELTNLNPLFHQFEKTLFQKSSINMERSVETSEVNKQLDKTIKQFFYLASPYFMLHPTHLCLEWLIRRYHIHEFNRDEFIALVLPYHETAIFVKCVQLLNLKNPNDRWYWLKPIQKPGVPLPTSTIVNRAGSDNRIGQQSHMLQTAINFYCITVLGALESTKQITESHITTVLPSILKGLSSYVLDFTCAAFMIVTQIMVKCPALNEKLLNSWIARISVVPFENMRSEIILILSCMFQRQSTNMEFFPSEHLVKFVANRWVPESISELYAMGVNTKSLVEVLVKSCLKVIQGGNKEDAEVCKNFLEKLLGDVRFSAEDVKGVVSVTFNCYKPPEEKSTKPIKDGDVIELDSDEDESMDEGFHSWYCEFVQRLERQYPSEFDMIIKDLLRDQSVSNDVKQALKIVLSYRLDTATVSSNDATVFENLYHYNARNHKSSSMLADTILDRLKDDNPKVLTEVLKLPTSKLIEKVGQENFVNALAAIIEASQIKGGQFSSLVPKVISHLSKCKGNSLEVVLAALPLSKPIAGKQSADLKALPKIDSVKFDDVLNFNYSHWTPFKVSYYLTLLEVTIPKNISEEQSSKAFEKVEDLLKKLKVVYIEKDNEEDILASWRNNKIPLFLVLNFYTQMVKVSKKFSNTVYKLFATKAFTKDGLEKQDYVLSLKTMLEFVFPTAQQKLEFFANFFAYKEIDGFAVPPELSVISIRLFNLVLQGKDQEYEITDLLLLKIIISLCSEYSVIHLLGKSEEIQMDGEQLPLIISALMKKKSEKVISKLLGLLKDSSVDIYLKSKILNILKYVNSPEILTQIIPIAYESLNSEVTEGQLKFIEGPHVQILENVISRFDESCIEVVLDESKAWDFLKTLISKNMTFLGHKGNIVPISAMVIDIFDEDVYAKFPESMKGELLQSIVSSISSAGNNNLFTKGNKFLKKCGLNGKHVHQILEKMLSCTGEQSKKTKRRSVTDAIGTEVLNCVQWKEGITLLELMENKKKIENSSNTIPLLFEILKTCLLIQEQSLVEYSKQLILSALLHLCQKYQEDQRSESSNSQPSIVASVPCAIVYPQQVLHNIMDIFTFMGSSVVRHDDVFSFQIISNIIESVIPTIVKKNNKESVELVIPVFKVFADILLDVPEHRRLPLYTKLITTLGTGKYLWMFLAVVFESHVIHNSEDEGKKKGQPKARVENPLQRIDICLRIVKSFKPQEVLETCIQLMSYLKTLPEETNSEKPNKMEVDLTDTKLFDPDVRSLKQLRHYRYIILQFMSNLTSSADFIHNIALLSEEETKFMKPFYQNLIIKTLSYIPNVSSMSEKFEDSKYWKVCLTHCYDVLDNSISLLSPDMFVVVVNGLMKHKLLIIRKKVIDLLNNKLQHQGEYFAD</sequence>
<evidence type="ECO:0000259" key="3">
    <source>
        <dbReference type="Pfam" id="PF23243"/>
    </source>
</evidence>
<accession>T1GA53</accession>
<reference evidence="5" key="1">
    <citation type="submission" date="2013-02" db="EMBL/GenBank/DDBJ databases">
        <authorList>
            <person name="Hughes D."/>
        </authorList>
    </citation>
    <scope>NUCLEOTIDE SEQUENCE</scope>
    <source>
        <strain>Durham</strain>
        <strain evidence="5">NC isolate 2 -- Noor lab</strain>
    </source>
</reference>
<dbReference type="Proteomes" id="UP000015102">
    <property type="component" value="Unassembled WGS sequence"/>
</dbReference>